<evidence type="ECO:0008006" key="4">
    <source>
        <dbReference type="Google" id="ProtNLM"/>
    </source>
</evidence>
<feature type="transmembrane region" description="Helical" evidence="1">
    <location>
        <begin position="62"/>
        <end position="81"/>
    </location>
</feature>
<keyword evidence="1" id="KW-0812">Transmembrane</keyword>
<dbReference type="EMBL" id="JAGFBR010000013">
    <property type="protein sequence ID" value="KAH0456278.1"/>
    <property type="molecule type" value="Genomic_DNA"/>
</dbReference>
<name>A0AAV7GKX3_DENCH</name>
<organism evidence="2 3">
    <name type="scientific">Dendrobium chrysotoxum</name>
    <name type="common">Orchid</name>
    <dbReference type="NCBI Taxonomy" id="161865"/>
    <lineage>
        <taxon>Eukaryota</taxon>
        <taxon>Viridiplantae</taxon>
        <taxon>Streptophyta</taxon>
        <taxon>Embryophyta</taxon>
        <taxon>Tracheophyta</taxon>
        <taxon>Spermatophyta</taxon>
        <taxon>Magnoliopsida</taxon>
        <taxon>Liliopsida</taxon>
        <taxon>Asparagales</taxon>
        <taxon>Orchidaceae</taxon>
        <taxon>Epidendroideae</taxon>
        <taxon>Malaxideae</taxon>
        <taxon>Dendrobiinae</taxon>
        <taxon>Dendrobium</taxon>
    </lineage>
</organism>
<evidence type="ECO:0000313" key="2">
    <source>
        <dbReference type="EMBL" id="KAH0456278.1"/>
    </source>
</evidence>
<keyword evidence="1" id="KW-1133">Transmembrane helix</keyword>
<protein>
    <recommendedName>
        <fullName evidence="4">NADH dehydrogenase subunit 2</fullName>
    </recommendedName>
</protein>
<dbReference type="Proteomes" id="UP000775213">
    <property type="component" value="Unassembled WGS sequence"/>
</dbReference>
<keyword evidence="1" id="KW-0472">Membrane</keyword>
<accession>A0AAV7GKX3</accession>
<evidence type="ECO:0000313" key="3">
    <source>
        <dbReference type="Proteomes" id="UP000775213"/>
    </source>
</evidence>
<proteinExistence type="predicted"/>
<evidence type="ECO:0000256" key="1">
    <source>
        <dbReference type="SAM" id="Phobius"/>
    </source>
</evidence>
<dbReference type="AlphaFoldDB" id="A0AAV7GKX3"/>
<reference evidence="2 3" key="1">
    <citation type="journal article" date="2021" name="Hortic Res">
        <title>Chromosome-scale assembly of the Dendrobium chrysotoxum genome enhances the understanding of orchid evolution.</title>
        <authorList>
            <person name="Zhang Y."/>
            <person name="Zhang G.Q."/>
            <person name="Zhang D."/>
            <person name="Liu X.D."/>
            <person name="Xu X.Y."/>
            <person name="Sun W.H."/>
            <person name="Yu X."/>
            <person name="Zhu X."/>
            <person name="Wang Z.W."/>
            <person name="Zhao X."/>
            <person name="Zhong W.Y."/>
            <person name="Chen H."/>
            <person name="Yin W.L."/>
            <person name="Huang T."/>
            <person name="Niu S.C."/>
            <person name="Liu Z.J."/>
        </authorList>
    </citation>
    <scope>NUCLEOTIDE SEQUENCE [LARGE SCALE GENOMIC DNA]</scope>
    <source>
        <strain evidence="2">Lindl</strain>
    </source>
</reference>
<feature type="transmembrane region" description="Helical" evidence="1">
    <location>
        <begin position="6"/>
        <end position="26"/>
    </location>
</feature>
<keyword evidence="3" id="KW-1185">Reference proteome</keyword>
<feature type="transmembrane region" description="Helical" evidence="1">
    <location>
        <begin position="33"/>
        <end position="56"/>
    </location>
</feature>
<comment type="caution">
    <text evidence="2">The sequence shown here is derived from an EMBL/GenBank/DDBJ whole genome shotgun (WGS) entry which is preliminary data.</text>
</comment>
<gene>
    <name evidence="2" type="ORF">IEQ34_014185</name>
</gene>
<sequence>MHIYWLIYLDFDYAFITLSCFSQLALTNKNICFLFIAKLIVLIAIIPTLIYIFFIFKTIGYLFLDDCPYIFSQMVILYFYVQPNTLILKNIPTTIEVIIFQLVEGWYSLLFF</sequence>